<reference evidence="1 2" key="1">
    <citation type="submission" date="2017-11" db="EMBL/GenBank/DDBJ databases">
        <title>Draft Genome Sequence of Sporolactobacillus inulinus NBRC 111894 Isolated from Koso, a Japanese Sugar-Vegetable Fermented Beverage.</title>
        <authorList>
            <person name="Chiou T.Y."/>
            <person name="Oshima K."/>
            <person name="Suda W."/>
            <person name="Hattori M."/>
            <person name="Takahashi T."/>
        </authorList>
    </citation>
    <scope>NUCLEOTIDE SEQUENCE [LARGE SCALE GENOMIC DNA]</scope>
    <source>
        <strain evidence="1 2">NBRC111894</strain>
    </source>
</reference>
<dbReference type="Proteomes" id="UP000319716">
    <property type="component" value="Unassembled WGS sequence"/>
</dbReference>
<evidence type="ECO:0000313" key="1">
    <source>
        <dbReference type="EMBL" id="GAY78715.1"/>
    </source>
</evidence>
<proteinExistence type="predicted"/>
<dbReference type="AlphaFoldDB" id="A0A4Y1ZHV8"/>
<accession>A0A4Y1ZHV8</accession>
<comment type="caution">
    <text evidence="1">The sequence shown here is derived from an EMBL/GenBank/DDBJ whole genome shotgun (WGS) entry which is preliminary data.</text>
</comment>
<sequence>MNLLDKYSVVELKLKILSILIAVEEDKNCSKKELVIELKNAVELVDDLDQSLS</sequence>
<gene>
    <name evidence="1" type="ORF">NBRC111894_4269</name>
</gene>
<protein>
    <submittedName>
        <fullName evidence="1">Uncharacterized protein</fullName>
    </submittedName>
</protein>
<name>A0A4Y1ZHV8_9BACL</name>
<dbReference type="EMBL" id="BEXB01000058">
    <property type="protein sequence ID" value="GAY78715.1"/>
    <property type="molecule type" value="Genomic_DNA"/>
</dbReference>
<organism evidence="1 2">
    <name type="scientific">Sporolactobacillus inulinus</name>
    <dbReference type="NCBI Taxonomy" id="2078"/>
    <lineage>
        <taxon>Bacteria</taxon>
        <taxon>Bacillati</taxon>
        <taxon>Bacillota</taxon>
        <taxon>Bacilli</taxon>
        <taxon>Bacillales</taxon>
        <taxon>Sporolactobacillaceae</taxon>
        <taxon>Sporolactobacillus</taxon>
    </lineage>
</organism>
<evidence type="ECO:0000313" key="2">
    <source>
        <dbReference type="Proteomes" id="UP000319716"/>
    </source>
</evidence>